<feature type="compositionally biased region" description="Polar residues" evidence="1">
    <location>
        <begin position="48"/>
        <end position="70"/>
    </location>
</feature>
<feature type="compositionally biased region" description="Pro residues" evidence="1">
    <location>
        <begin position="931"/>
        <end position="946"/>
    </location>
</feature>
<reference evidence="2 3" key="1">
    <citation type="journal article" date="2018" name="Front. Microbiol.">
        <title>Genome-Wide Analysis of Corynespora cassiicola Leaf Fall Disease Putative Effectors.</title>
        <authorList>
            <person name="Lopez D."/>
            <person name="Ribeiro S."/>
            <person name="Label P."/>
            <person name="Fumanal B."/>
            <person name="Venisse J.S."/>
            <person name="Kohler A."/>
            <person name="de Oliveira R.R."/>
            <person name="Labutti K."/>
            <person name="Lipzen A."/>
            <person name="Lail K."/>
            <person name="Bauer D."/>
            <person name="Ohm R.A."/>
            <person name="Barry K.W."/>
            <person name="Spatafora J."/>
            <person name="Grigoriev I.V."/>
            <person name="Martin F.M."/>
            <person name="Pujade-Renaud V."/>
        </authorList>
    </citation>
    <scope>NUCLEOTIDE SEQUENCE [LARGE SCALE GENOMIC DNA]</scope>
    <source>
        <strain evidence="2 3">Philippines</strain>
    </source>
</reference>
<organism evidence="2 3">
    <name type="scientific">Corynespora cassiicola Philippines</name>
    <dbReference type="NCBI Taxonomy" id="1448308"/>
    <lineage>
        <taxon>Eukaryota</taxon>
        <taxon>Fungi</taxon>
        <taxon>Dikarya</taxon>
        <taxon>Ascomycota</taxon>
        <taxon>Pezizomycotina</taxon>
        <taxon>Dothideomycetes</taxon>
        <taxon>Pleosporomycetidae</taxon>
        <taxon>Pleosporales</taxon>
        <taxon>Corynesporascaceae</taxon>
        <taxon>Corynespora</taxon>
    </lineage>
</organism>
<dbReference type="EMBL" id="KZ678137">
    <property type="protein sequence ID" value="PSN64982.1"/>
    <property type="molecule type" value="Genomic_DNA"/>
</dbReference>
<feature type="compositionally biased region" description="Pro residues" evidence="1">
    <location>
        <begin position="902"/>
        <end position="916"/>
    </location>
</feature>
<feature type="compositionally biased region" description="Pro residues" evidence="1">
    <location>
        <begin position="827"/>
        <end position="836"/>
    </location>
</feature>
<feature type="compositionally biased region" description="Polar residues" evidence="1">
    <location>
        <begin position="711"/>
        <end position="736"/>
    </location>
</feature>
<name>A0A2T2NHS2_CORCC</name>
<feature type="compositionally biased region" description="Polar residues" evidence="1">
    <location>
        <begin position="298"/>
        <end position="308"/>
    </location>
</feature>
<feature type="compositionally biased region" description="Polar residues" evidence="1">
    <location>
        <begin position="796"/>
        <end position="812"/>
    </location>
</feature>
<feature type="compositionally biased region" description="Polar residues" evidence="1">
    <location>
        <begin position="582"/>
        <end position="596"/>
    </location>
</feature>
<proteinExistence type="predicted"/>
<feature type="compositionally biased region" description="Polar residues" evidence="1">
    <location>
        <begin position="654"/>
        <end position="673"/>
    </location>
</feature>
<keyword evidence="3" id="KW-1185">Reference proteome</keyword>
<dbReference type="Proteomes" id="UP000240883">
    <property type="component" value="Unassembled WGS sequence"/>
</dbReference>
<evidence type="ECO:0000256" key="1">
    <source>
        <dbReference type="SAM" id="MobiDB-lite"/>
    </source>
</evidence>
<feature type="compositionally biased region" description="Low complexity" evidence="1">
    <location>
        <begin position="917"/>
        <end position="930"/>
    </location>
</feature>
<feature type="compositionally biased region" description="Acidic residues" evidence="1">
    <location>
        <begin position="130"/>
        <end position="141"/>
    </location>
</feature>
<feature type="region of interest" description="Disordered" evidence="1">
    <location>
        <begin position="454"/>
        <end position="863"/>
    </location>
</feature>
<feature type="compositionally biased region" description="Basic and acidic residues" evidence="1">
    <location>
        <begin position="757"/>
        <end position="770"/>
    </location>
</feature>
<dbReference type="AlphaFoldDB" id="A0A2T2NHS2"/>
<feature type="region of interest" description="Disordered" evidence="1">
    <location>
        <begin position="104"/>
        <end position="332"/>
    </location>
</feature>
<accession>A0A2T2NHS2</accession>
<gene>
    <name evidence="2" type="ORF">BS50DRAFT_575100</name>
</gene>
<feature type="region of interest" description="Disordered" evidence="1">
    <location>
        <begin position="1"/>
        <end position="72"/>
    </location>
</feature>
<feature type="compositionally biased region" description="Acidic residues" evidence="1">
    <location>
        <begin position="235"/>
        <end position="255"/>
    </location>
</feature>
<feature type="compositionally biased region" description="Basic and acidic residues" evidence="1">
    <location>
        <begin position="217"/>
        <end position="229"/>
    </location>
</feature>
<feature type="compositionally biased region" description="Basic and acidic residues" evidence="1">
    <location>
        <begin position="510"/>
        <end position="523"/>
    </location>
</feature>
<feature type="region of interest" description="Disordered" evidence="1">
    <location>
        <begin position="883"/>
        <end position="974"/>
    </location>
</feature>
<sequence>MPPPRNHPARGSQRRNTLQDEPPMRTRSGRGNKPSTSSKDKVEGAAPRSTSSQANVPSTRKATRSSSNYSAYAVDAGPDVYATYEEPYLMVFGLSRDFFDTLKESPKSARRARQIKSDPSTLPPLFTQSSEDEEESTEESDVPTSSHPTPRGRGRGGRGSRGGRGRGRGRARGRGGRGSLARDVSPVRTRPTRNAAPMFPLAEDDDEDSSNQTSPVEDAKDSPDPKEEVPTADVSSEDDDDDDEDDEDDDDDDDQGERMHGVQHNSNTPPESLHEDISMTYGNESTAAQRAPPKISVPQDSASQTPNEALTPAESTAPKLMDPEDDILSDSDLPGPWIEDQPLPKEAECEDRADYLLKTRFKPMSDVQDIIAALTKFPMSQRSTENLYALAENTQYILKAWQDEYLMLDARTAPHAHPPKKPAQGGRIPMVHQIFEDMKEADLYGYTFDPKKAPGCQDPFTQRPGHEKSGGRELRQRRTRDMLDSAAPSEEEEEEEAEGRTTKRQRRATRRFDGSEHGTDTPPKRKGNGWGGARKKGVSKYAQPTQEASATPEPEARGVKRARGGPSGLLHQRIQEMREESAVTSSGDEGSSNANSMDLDESQQDMYRKRGRPAGSKNVGRRSDYGIKKGPRKKTDGISTPNSHGTNIPPPLLQSMSDGQSQFSIDPQPTNGTPPVLAPGSSETVFQATPQPAGAQDTSFSAPTKAPTPDSYMNTTPLSQYSNPNVEDSAGTQASGSRRKPRVKSEKRSQSMTIWWAERKARQKELEEKNGTPVKPPPSRSNSSTGKKGGRASAASVVTTPTETPEAQSFSQEAAPRNSIEGSEPFLQPPSQPPSQPSSQPSSQHVLQPGDMYVSAPSPFAYAAPPPLVIQQLQSSPLAAIPSLLAGSPQNSNAMPRALAPAPLPPQQPPTYPSPYGPRQAPRPKSSGPPALAPAPPHVSPYPPMATGPVAQREMPFKVMIPGPPPAEDRRLSR</sequence>
<feature type="compositionally biased region" description="Basic residues" evidence="1">
    <location>
        <begin position="150"/>
        <end position="175"/>
    </location>
</feature>
<dbReference type="OrthoDB" id="4115400at2759"/>
<feature type="compositionally biased region" description="Polar residues" evidence="1">
    <location>
        <begin position="681"/>
        <end position="702"/>
    </location>
</feature>
<feature type="compositionally biased region" description="Basic and acidic residues" evidence="1">
    <location>
        <begin position="464"/>
        <end position="483"/>
    </location>
</feature>
<evidence type="ECO:0000313" key="2">
    <source>
        <dbReference type="EMBL" id="PSN64982.1"/>
    </source>
</evidence>
<feature type="compositionally biased region" description="Polar residues" evidence="1">
    <location>
        <begin position="637"/>
        <end position="646"/>
    </location>
</feature>
<protein>
    <submittedName>
        <fullName evidence="2">Uncharacterized protein</fullName>
    </submittedName>
</protein>
<evidence type="ECO:0000313" key="3">
    <source>
        <dbReference type="Proteomes" id="UP000240883"/>
    </source>
</evidence>
<dbReference type="STRING" id="1448308.A0A2T2NHS2"/>